<proteinExistence type="predicted"/>
<name>A0AAW9S0F2_9BACT</name>
<evidence type="ECO:0000313" key="2">
    <source>
        <dbReference type="Proteomes" id="UP001403385"/>
    </source>
</evidence>
<dbReference type="Proteomes" id="UP001403385">
    <property type="component" value="Unassembled WGS sequence"/>
</dbReference>
<reference evidence="1 2" key="1">
    <citation type="submission" date="2024-04" db="EMBL/GenBank/DDBJ databases">
        <title>Novel genus in family Flammeovirgaceae.</title>
        <authorList>
            <person name="Nguyen T.H."/>
            <person name="Vuong T.Q."/>
            <person name="Le H."/>
            <person name="Kim S.-G."/>
        </authorList>
    </citation>
    <scope>NUCLEOTIDE SEQUENCE [LARGE SCALE GENOMIC DNA]</scope>
    <source>
        <strain evidence="1 2">JCM 23209</strain>
    </source>
</reference>
<organism evidence="1 2">
    <name type="scientific">Rapidithrix thailandica</name>
    <dbReference type="NCBI Taxonomy" id="413964"/>
    <lineage>
        <taxon>Bacteria</taxon>
        <taxon>Pseudomonadati</taxon>
        <taxon>Bacteroidota</taxon>
        <taxon>Cytophagia</taxon>
        <taxon>Cytophagales</taxon>
        <taxon>Flammeovirgaceae</taxon>
        <taxon>Rapidithrix</taxon>
    </lineage>
</organism>
<accession>A0AAW9S0F2</accession>
<dbReference type="RefSeq" id="WP_346823429.1">
    <property type="nucleotide sequence ID" value="NZ_JBDKWZ010000015.1"/>
</dbReference>
<dbReference type="EMBL" id="JBDKWZ010000015">
    <property type="protein sequence ID" value="MEN7550647.1"/>
    <property type="molecule type" value="Genomic_DNA"/>
</dbReference>
<protein>
    <submittedName>
        <fullName evidence="1">Uncharacterized protein</fullName>
    </submittedName>
</protein>
<keyword evidence="2" id="KW-1185">Reference proteome</keyword>
<gene>
    <name evidence="1" type="ORF">AAG747_22195</name>
</gene>
<sequence>MKMKLEEYFPSVIIDKADSSYNNFGEKEIYVDRKNVIRALKIIEDEVRFE</sequence>
<dbReference type="AlphaFoldDB" id="A0AAW9S0F2"/>
<evidence type="ECO:0000313" key="1">
    <source>
        <dbReference type="EMBL" id="MEN7550647.1"/>
    </source>
</evidence>
<comment type="caution">
    <text evidence="1">The sequence shown here is derived from an EMBL/GenBank/DDBJ whole genome shotgun (WGS) entry which is preliminary data.</text>
</comment>